<protein>
    <submittedName>
        <fullName evidence="8">Aromatic ring-hydroxylating dioxygenase subunit alpha</fullName>
    </submittedName>
</protein>
<dbReference type="Pfam" id="PF00848">
    <property type="entry name" value="Ring_hydroxyl_A"/>
    <property type="match status" value="1"/>
</dbReference>
<dbReference type="PANTHER" id="PTHR43756">
    <property type="entry name" value="CHOLINE MONOOXYGENASE, CHLOROPLASTIC"/>
    <property type="match status" value="1"/>
</dbReference>
<dbReference type="EMBL" id="RXOL01000013">
    <property type="protein sequence ID" value="RVQ64595.1"/>
    <property type="molecule type" value="Genomic_DNA"/>
</dbReference>
<dbReference type="InterPro" id="IPR015879">
    <property type="entry name" value="Ring_hydroxy_dOase_asu_C_dom"/>
</dbReference>
<dbReference type="Gene3D" id="3.90.380.10">
    <property type="entry name" value="Naphthalene 1,2-dioxygenase Alpha Subunit, Chain A, domain 1"/>
    <property type="match status" value="1"/>
</dbReference>
<sequence length="475" mass="54067">MTSAVVDHGLPRADTPPGRARCPGLNVQEIVQKDLMPPPPVLSFEEHEYLGSEDISLDRYYDPDVFAREVEKIWKRTWQWVCREEHIPEPGDFYTYKVAHLSFLVVRQKDMSVKAFANSCLHRATKFKRGEGMGSGAEIRCPYHGWTWDNDGSLKSVPCAWDFSHVEPGRFQLPEIRVGQWGGFIFINPSQGGPDLLDYLAPVPEHFAGWDMEDRFVELHIAKELPCNWKTAQEAFLESYHVLETHPQLLQGTGDANVQYDCHSAHVTRFYAAGGVNSPHLANPLSEQELVNTMLVGDRSVLQDLQVGEGETARTVMARFLRKTLGKKYRVDLSRFSDSEMIDTIEYHIFPNMVLFPGLSLPMVYRFRPIGNDPERTLFELLFLRPVAAGDRHPEPPDPFLVAEHESYASAPGMDASMGHVYDQDTDNLRAQQQGFKASSKGTETLGNYQEARIRHFQRVVDQYLRAYALEPTWP</sequence>
<dbReference type="RefSeq" id="WP_127613767.1">
    <property type="nucleotide sequence ID" value="NZ_RXOL01000013.1"/>
</dbReference>
<evidence type="ECO:0000256" key="6">
    <source>
        <dbReference type="ARBA" id="ARBA00023014"/>
    </source>
</evidence>
<dbReference type="AlphaFoldDB" id="A0A437GU16"/>
<dbReference type="CDD" id="cd03469">
    <property type="entry name" value="Rieske_RO_Alpha_N"/>
    <property type="match status" value="1"/>
</dbReference>
<dbReference type="GO" id="GO:0051213">
    <property type="term" value="F:dioxygenase activity"/>
    <property type="evidence" value="ECO:0007669"/>
    <property type="project" value="UniProtKB-KW"/>
</dbReference>
<evidence type="ECO:0000256" key="4">
    <source>
        <dbReference type="ARBA" id="ARBA00023002"/>
    </source>
</evidence>
<dbReference type="PANTHER" id="PTHR43756:SF5">
    <property type="entry name" value="CHOLINE MONOOXYGENASE, CHLOROPLASTIC"/>
    <property type="match status" value="1"/>
</dbReference>
<dbReference type="OrthoDB" id="7456916at2"/>
<dbReference type="GO" id="GO:0051537">
    <property type="term" value="F:2 iron, 2 sulfur cluster binding"/>
    <property type="evidence" value="ECO:0007669"/>
    <property type="project" value="UniProtKB-KW"/>
</dbReference>
<evidence type="ECO:0000256" key="1">
    <source>
        <dbReference type="ARBA" id="ARBA00001962"/>
    </source>
</evidence>
<dbReference type="InterPro" id="IPR017941">
    <property type="entry name" value="Rieske_2Fe-2S"/>
</dbReference>
<keyword evidence="9" id="KW-1185">Reference proteome</keyword>
<feature type="domain" description="Rieske" evidence="7">
    <location>
        <begin position="78"/>
        <end position="187"/>
    </location>
</feature>
<accession>A0A437GU16</accession>
<proteinExistence type="predicted"/>
<dbReference type="InterPro" id="IPR001663">
    <property type="entry name" value="Rng_hydr_dOase-A"/>
</dbReference>
<comment type="cofactor">
    <cofactor evidence="1">
        <name>Fe cation</name>
        <dbReference type="ChEBI" id="CHEBI:24875"/>
    </cofactor>
</comment>
<dbReference type="InterPro" id="IPR036922">
    <property type="entry name" value="Rieske_2Fe-2S_sf"/>
</dbReference>
<name>A0A437GU16_9SPHN</name>
<keyword evidence="3" id="KW-0479">Metal-binding</keyword>
<comment type="caution">
    <text evidence="8">The sequence shown here is derived from an EMBL/GenBank/DDBJ whole genome shotgun (WGS) entry which is preliminary data.</text>
</comment>
<evidence type="ECO:0000313" key="9">
    <source>
        <dbReference type="Proteomes" id="UP000283003"/>
    </source>
</evidence>
<dbReference type="SUPFAM" id="SSF50022">
    <property type="entry name" value="ISP domain"/>
    <property type="match status" value="1"/>
</dbReference>
<dbReference type="SUPFAM" id="SSF55961">
    <property type="entry name" value="Bet v1-like"/>
    <property type="match status" value="1"/>
</dbReference>
<reference evidence="8 9" key="1">
    <citation type="submission" date="2018-12" db="EMBL/GenBank/DDBJ databases">
        <title>Croceicoccus ponticola sp. nov., a lipolytic bacterium isolated from seawater.</title>
        <authorList>
            <person name="Yoon J.-H."/>
        </authorList>
    </citation>
    <scope>NUCLEOTIDE SEQUENCE [LARGE SCALE GENOMIC DNA]</scope>
    <source>
        <strain evidence="8 9">GM-16</strain>
    </source>
</reference>
<gene>
    <name evidence="8" type="ORF">EKN06_15235</name>
</gene>
<keyword evidence="4" id="KW-0560">Oxidoreductase</keyword>
<organism evidence="8 9">
    <name type="scientific">Croceicoccus ponticola</name>
    <dbReference type="NCBI Taxonomy" id="2217664"/>
    <lineage>
        <taxon>Bacteria</taxon>
        <taxon>Pseudomonadati</taxon>
        <taxon>Pseudomonadota</taxon>
        <taxon>Alphaproteobacteria</taxon>
        <taxon>Sphingomonadales</taxon>
        <taxon>Erythrobacteraceae</taxon>
        <taxon>Croceicoccus</taxon>
    </lineage>
</organism>
<evidence type="ECO:0000256" key="3">
    <source>
        <dbReference type="ARBA" id="ARBA00022723"/>
    </source>
</evidence>
<dbReference type="GO" id="GO:0005506">
    <property type="term" value="F:iron ion binding"/>
    <property type="evidence" value="ECO:0007669"/>
    <property type="project" value="InterPro"/>
</dbReference>
<dbReference type="Proteomes" id="UP000283003">
    <property type="component" value="Unassembled WGS sequence"/>
</dbReference>
<dbReference type="Pfam" id="PF00355">
    <property type="entry name" value="Rieske"/>
    <property type="match status" value="1"/>
</dbReference>
<evidence type="ECO:0000313" key="8">
    <source>
        <dbReference type="EMBL" id="RVQ64595.1"/>
    </source>
</evidence>
<keyword evidence="8" id="KW-0223">Dioxygenase</keyword>
<evidence type="ECO:0000259" key="7">
    <source>
        <dbReference type="PROSITE" id="PS51296"/>
    </source>
</evidence>
<keyword evidence="2" id="KW-0001">2Fe-2S</keyword>
<dbReference type="PRINTS" id="PR00090">
    <property type="entry name" value="RNGDIOXGNASE"/>
</dbReference>
<dbReference type="CDD" id="cd08882">
    <property type="entry name" value="RHO_alpha_C_MupW-like"/>
    <property type="match status" value="1"/>
</dbReference>
<evidence type="ECO:0000256" key="5">
    <source>
        <dbReference type="ARBA" id="ARBA00023004"/>
    </source>
</evidence>
<keyword evidence="6" id="KW-0411">Iron-sulfur</keyword>
<keyword evidence="5" id="KW-0408">Iron</keyword>
<dbReference type="PROSITE" id="PS51296">
    <property type="entry name" value="RIESKE"/>
    <property type="match status" value="1"/>
</dbReference>
<evidence type="ECO:0000256" key="2">
    <source>
        <dbReference type="ARBA" id="ARBA00022714"/>
    </source>
</evidence>
<dbReference type="Gene3D" id="2.102.10.10">
    <property type="entry name" value="Rieske [2Fe-2S] iron-sulphur domain"/>
    <property type="match status" value="1"/>
</dbReference>